<feature type="compositionally biased region" description="Low complexity" evidence="8">
    <location>
        <begin position="1072"/>
        <end position="1092"/>
    </location>
</feature>
<dbReference type="PANTHER" id="PTHR23345:SF9">
    <property type="entry name" value="VITELLOGENIN-RELATED"/>
    <property type="match status" value="1"/>
</dbReference>
<dbReference type="SUPFAM" id="SSF56968">
    <property type="entry name" value="Lipovitellin-phosvitin complex, beta-sheet shell regions"/>
    <property type="match status" value="3"/>
</dbReference>
<dbReference type="SMART" id="SM00638">
    <property type="entry name" value="LPD_N"/>
    <property type="match status" value="1"/>
</dbReference>
<dbReference type="FunFam" id="2.20.50.20:FF:000001">
    <property type="entry name" value="Vitellogenin 5"/>
    <property type="match status" value="1"/>
</dbReference>
<evidence type="ECO:0000259" key="10">
    <source>
        <dbReference type="PROSITE" id="PS51211"/>
    </source>
</evidence>
<comment type="caution">
    <text evidence="7">Lacks conserved residue(s) required for the propagation of feature annotation.</text>
</comment>
<dbReference type="Pfam" id="PF09175">
    <property type="entry name" value="Vit_b-sht_shell"/>
    <property type="match status" value="1"/>
</dbReference>
<dbReference type="FunFam" id="2.20.80.10:FF:000001">
    <property type="entry name" value="Vitellogenin 7"/>
    <property type="match status" value="1"/>
</dbReference>
<comment type="function">
    <text evidence="6">Precursor of the major egg-yolk proteins that are sources of nutrients during early development of oviparous organisms.</text>
</comment>
<dbReference type="InterPro" id="IPR050733">
    <property type="entry name" value="Vitellogenin/Apolipophorin"/>
</dbReference>
<feature type="domain" description="Vitellogenin" evidence="10">
    <location>
        <begin position="19"/>
        <end position="649"/>
    </location>
</feature>
<feature type="chain" id="PRO_5018720051" evidence="9">
    <location>
        <begin position="23"/>
        <end position="1675"/>
    </location>
</feature>
<dbReference type="Gene3D" id="2.20.80.10">
    <property type="entry name" value="Lipovitellin-phosvitin complex, chain A, domain 4"/>
    <property type="match status" value="1"/>
</dbReference>
<dbReference type="InterPro" id="IPR015258">
    <property type="entry name" value="Vitellinogen_b-sht_shell"/>
</dbReference>
<dbReference type="Pfam" id="PF09172">
    <property type="entry name" value="Vit_open_b-sht"/>
    <property type="match status" value="1"/>
</dbReference>
<dbReference type="STRING" id="94237.ENSMMOP00000011636"/>
<dbReference type="GO" id="GO:0045735">
    <property type="term" value="F:nutrient reservoir activity"/>
    <property type="evidence" value="ECO:0007669"/>
    <property type="project" value="UniProtKB-KW"/>
</dbReference>
<dbReference type="InterPro" id="IPR015255">
    <property type="entry name" value="Vitellinogen_open_b-sht"/>
</dbReference>
<dbReference type="SUPFAM" id="SSF48431">
    <property type="entry name" value="Lipovitellin-phosvitin complex, superhelical domain"/>
    <property type="match status" value="1"/>
</dbReference>
<evidence type="ECO:0000256" key="7">
    <source>
        <dbReference type="PROSITE-ProRule" id="PRU00557"/>
    </source>
</evidence>
<name>A0A3Q3W5H9_MOLML</name>
<evidence type="ECO:0000313" key="13">
    <source>
        <dbReference type="Proteomes" id="UP000261620"/>
    </source>
</evidence>
<dbReference type="InterPro" id="IPR015819">
    <property type="entry name" value="Lipid_transp_b-sht_shell"/>
</dbReference>
<evidence type="ECO:0000256" key="3">
    <source>
        <dbReference type="ARBA" id="ARBA00022761"/>
    </source>
</evidence>
<dbReference type="Pfam" id="PF01347">
    <property type="entry name" value="Vitellogenin_N"/>
    <property type="match status" value="1"/>
</dbReference>
<feature type="compositionally biased region" description="Low complexity" evidence="8">
    <location>
        <begin position="1114"/>
        <end position="1127"/>
    </location>
</feature>
<dbReference type="InterPro" id="IPR015816">
    <property type="entry name" value="Vitellinogen_b-sht_N"/>
</dbReference>
<evidence type="ECO:0000259" key="11">
    <source>
        <dbReference type="PROSITE" id="PS51233"/>
    </source>
</evidence>
<dbReference type="PROSITE" id="PS51211">
    <property type="entry name" value="VITELLOGENIN"/>
    <property type="match status" value="1"/>
</dbReference>
<feature type="disulfide bond" evidence="7">
    <location>
        <begin position="199"/>
        <end position="202"/>
    </location>
</feature>
<feature type="domain" description="VWFD" evidence="11">
    <location>
        <begin position="1412"/>
        <end position="1588"/>
    </location>
</feature>
<evidence type="ECO:0000256" key="9">
    <source>
        <dbReference type="SAM" id="SignalP"/>
    </source>
</evidence>
<keyword evidence="13" id="KW-1185">Reference proteome</keyword>
<dbReference type="SMART" id="SM01170">
    <property type="entry name" value="DUF1944"/>
    <property type="match status" value="1"/>
</dbReference>
<feature type="signal peptide" evidence="9">
    <location>
        <begin position="1"/>
        <end position="22"/>
    </location>
</feature>
<accession>A0A3Q3W5H9</accession>
<dbReference type="OMA" id="ENPMWHP"/>
<evidence type="ECO:0000256" key="5">
    <source>
        <dbReference type="ARBA" id="ARBA00023180"/>
    </source>
</evidence>
<dbReference type="InterPro" id="IPR001747">
    <property type="entry name" value="Vitellogenin_N"/>
</dbReference>
<evidence type="ECO:0000256" key="1">
    <source>
        <dbReference type="ARBA" id="ARBA00022553"/>
    </source>
</evidence>
<keyword evidence="1" id="KW-0597">Phosphoprotein</keyword>
<reference evidence="12" key="2">
    <citation type="submission" date="2025-09" db="UniProtKB">
        <authorList>
            <consortium name="Ensembl"/>
        </authorList>
    </citation>
    <scope>IDENTIFICATION</scope>
</reference>
<keyword evidence="2 9" id="KW-0732">Signal</keyword>
<keyword evidence="5" id="KW-0325">Glycoprotein</keyword>
<keyword evidence="4 7" id="KW-1015">Disulfide bond</keyword>
<dbReference type="PANTHER" id="PTHR23345">
    <property type="entry name" value="VITELLOGENIN-RELATED"/>
    <property type="match status" value="1"/>
</dbReference>
<dbReference type="InterPro" id="IPR011030">
    <property type="entry name" value="Lipovitellin_superhlx_dom"/>
</dbReference>
<dbReference type="InterPro" id="IPR001846">
    <property type="entry name" value="VWF_type-D"/>
</dbReference>
<evidence type="ECO:0000256" key="8">
    <source>
        <dbReference type="SAM" id="MobiDB-lite"/>
    </source>
</evidence>
<evidence type="ECO:0000256" key="6">
    <source>
        <dbReference type="ARBA" id="ARBA00057087"/>
    </source>
</evidence>
<feature type="compositionally biased region" description="Low complexity" evidence="8">
    <location>
        <begin position="1134"/>
        <end position="1148"/>
    </location>
</feature>
<dbReference type="Gene3D" id="2.20.50.20">
    <property type="entry name" value="Lipovitellin. Chain A, domain 3"/>
    <property type="match status" value="2"/>
</dbReference>
<organism evidence="12 13">
    <name type="scientific">Mola mola</name>
    <name type="common">Ocean sunfish</name>
    <name type="synonym">Tetraodon mola</name>
    <dbReference type="NCBI Taxonomy" id="94237"/>
    <lineage>
        <taxon>Eukaryota</taxon>
        <taxon>Metazoa</taxon>
        <taxon>Chordata</taxon>
        <taxon>Craniata</taxon>
        <taxon>Vertebrata</taxon>
        <taxon>Euteleostomi</taxon>
        <taxon>Actinopterygii</taxon>
        <taxon>Neopterygii</taxon>
        <taxon>Teleostei</taxon>
        <taxon>Neoteleostei</taxon>
        <taxon>Acanthomorphata</taxon>
        <taxon>Eupercaria</taxon>
        <taxon>Tetraodontiformes</taxon>
        <taxon>Molidae</taxon>
        <taxon>Mola</taxon>
    </lineage>
</organism>
<dbReference type="Pfam" id="PF00094">
    <property type="entry name" value="VWD"/>
    <property type="match status" value="1"/>
</dbReference>
<feature type="disulfide bond" evidence="7">
    <location>
        <begin position="157"/>
        <end position="183"/>
    </location>
</feature>
<dbReference type="FunFam" id="1.25.10.20:FF:000002">
    <property type="entry name" value="Vitellogenin 7"/>
    <property type="match status" value="1"/>
</dbReference>
<dbReference type="GO" id="GO:0032355">
    <property type="term" value="P:response to estradiol"/>
    <property type="evidence" value="ECO:0007669"/>
    <property type="project" value="TreeGrafter"/>
</dbReference>
<sequence length="1675" mass="183990">MRVFLLALTVAFAGEFPHFTDGKTYVYKYEAVLMGGLPEEGLARAGVKILSKVSISKAAADTFILKLVDPEIFEYSGIWPKDAFIPATKLTSALAAQLLTPIKFQYANGVVGKVFAPAGVSATVLNMYRGILNIFQLNIKKTQNIYDLQESGAQGVCKTHYMISEDAKAERIYLRKTKDLNHCQERIIKDIGLAYTEKCSECEARGKSLKGASVFSYVIKPAAAGGLILEAIATELIQFSPFNILNGAAQMEAKQMLKFVEILKTPVEPIRAEYLPRGSLQYEFGSELLQTPIQLLRISNAEAQIVEILNHLVTFNVAKVHEDAPLKFIELIQLLRVARFESIEALWTQFKVRPDYRYWILNAVPAIGTHVAIRFIKEKLLVGELSIAEAAQALIASVHMVTADLEAIRLVEGLVTNSKIRENPVLREIVTLGYGTLVAKYCAENPTCPVELVKPFHELAVQAVARGEIEELIIALKVLGNAGHPGSLKTIMKLLPGFGSTYASLPHRVHIESVLALRNIAKKEPKMIQEIAHPPELRMVAATVLFETKLPMSLVISLADVLLKETNLQVASFAYSYMKAMTKNTAPDFASVAAACNVAVRILSPKFDRLSYRFSRAIYLDAYHSPWMIGAAASAFYINDAATILPKAIVAKARTYLAGAYADVLEFGMRTEGVQEALLKMKEAPENTQRITKIKEIMQALAGWRASPSSQPLASVYVKLFGQEIAFANIDKAIVDQIIELASGPSANMYGRMALESLLSGFQLHYAKPMLVAEVRRILPTAVGLPMELSFYTAAVAAASVDFHASVSPPLPKNFHAAQLLKSDISMRAAISPSVSMHTYAVMGVNTALIQASLLSRARVYTIVPAKMEARIDMIKGNFKIDILPVSGVNKIASAIVETFAVARNVEELAAAKITPMIPAEAIASREVLKSKVSSIASSWAADMSASSELLPVDLPRKIASQLKIPKAFEKKLCAAFETFGIKACTEIQSRNAASIRDSPLYAMIGNHAISVEVTPAAGPVIEKIEIEIQVGDKAAERIIKLINLSEEEDVLEDKTVLMKLKKILIPGLKNSTSSSSSSSSRSLSSSSSSSSSRRKSKMADVVNPISKASKKVSSTSSSSSRSGSSRSSRRLRSSSSSPSSSSSSSLSKVRHQHVKKQSKKEKQRMNQEVYEMEFTKNHIHQHALSTARENSKSSASSFEAIYNKARYLASAISPSVTILIRAVRPDHKLQGYQITAYFDRTTARLQIILANLIENDPWRICADGVMLSYHKLMARLAWGKMCREYQTEFTAVTGVVAQEPAVRLKLTWDKLPRSMKRYAKEVSDYISHINFDAGVGLTKVNNVRNEIKLSVAVASETSLDVVLKTPKRTFFKLGLGLPVFLPIGDTAAELEAYQSNLVDKISHILTKSSAAECTMVKDTVMTFNSRKYKTEMPHSCNQVLAQDCTPELKFLVLLKRDQAQEQNQINVKIADMEIEMYPKGSAIIVMVNGVEIPISSLPYQHPKDKIQIRWTGEGIALHAPSQGLQEVFFDMNTLKVKVVDWMRGKTCGVCGKADGEIRQEYHTPNKRLAKNAVSYAYSWVIPGKSCRDSSGCNMKFESVKLEKLMILEGEESKCFSVEPVLRCLPSCVPLRTTAVNVGYHCVPAGEPATIQNKSVDVIETAEAHLACRCTAQCA</sequence>
<dbReference type="SMART" id="SM01169">
    <property type="entry name" value="DUF1943"/>
    <property type="match status" value="1"/>
</dbReference>
<proteinExistence type="predicted"/>
<keyword evidence="3" id="KW-0758">Storage protein</keyword>
<dbReference type="GO" id="GO:0005319">
    <property type="term" value="F:lipid transporter activity"/>
    <property type="evidence" value="ECO:0007669"/>
    <property type="project" value="InterPro"/>
</dbReference>
<dbReference type="Proteomes" id="UP000261620">
    <property type="component" value="Unplaced"/>
</dbReference>
<dbReference type="Ensembl" id="ENSMMOT00000011834.1">
    <property type="protein sequence ID" value="ENSMMOP00000011636.1"/>
    <property type="gene ID" value="ENSMMOG00000008940.1"/>
</dbReference>
<dbReference type="PROSITE" id="PS51233">
    <property type="entry name" value="VWFD"/>
    <property type="match status" value="1"/>
</dbReference>
<reference evidence="12" key="1">
    <citation type="submission" date="2025-08" db="UniProtKB">
        <authorList>
            <consortium name="Ensembl"/>
        </authorList>
    </citation>
    <scope>IDENTIFICATION</scope>
</reference>
<evidence type="ECO:0000256" key="4">
    <source>
        <dbReference type="ARBA" id="ARBA00023157"/>
    </source>
</evidence>
<protein>
    <submittedName>
        <fullName evidence="12">Uncharacterized protein</fullName>
    </submittedName>
</protein>
<dbReference type="Gene3D" id="2.30.230.10">
    <property type="entry name" value="Lipovitellin, beta-sheet shell regions, chain A"/>
    <property type="match status" value="1"/>
</dbReference>
<evidence type="ECO:0000256" key="2">
    <source>
        <dbReference type="ARBA" id="ARBA00022729"/>
    </source>
</evidence>
<dbReference type="InterPro" id="IPR037088">
    <property type="entry name" value="Vitellinogen_b-sht_shell_sf"/>
</dbReference>
<dbReference type="InterPro" id="IPR015817">
    <property type="entry name" value="Vitellinogen_open_b-sht_sub1"/>
</dbReference>
<dbReference type="Gene3D" id="1.25.10.20">
    <property type="entry name" value="Vitellinogen, superhelical"/>
    <property type="match status" value="1"/>
</dbReference>
<dbReference type="FunFam" id="2.30.230.10:FF:000002">
    <property type="entry name" value="Vitellogenin 7"/>
    <property type="match status" value="1"/>
</dbReference>
<dbReference type="SMART" id="SM00216">
    <property type="entry name" value="VWD"/>
    <property type="match status" value="1"/>
</dbReference>
<feature type="compositionally biased region" description="Basic residues" evidence="8">
    <location>
        <begin position="1149"/>
        <end position="1163"/>
    </location>
</feature>
<dbReference type="GO" id="GO:0071391">
    <property type="term" value="P:cellular response to estrogen stimulus"/>
    <property type="evidence" value="ECO:0007669"/>
    <property type="project" value="TreeGrafter"/>
</dbReference>
<dbReference type="Gene3D" id="2.20.90.10">
    <property type="entry name" value="Vitellinogen, beta-sheet shell domain"/>
    <property type="match status" value="1"/>
</dbReference>
<feature type="region of interest" description="Disordered" evidence="8">
    <location>
        <begin position="1069"/>
        <end position="1165"/>
    </location>
</feature>
<evidence type="ECO:0000313" key="12">
    <source>
        <dbReference type="Ensembl" id="ENSMMOP00000011636.1"/>
    </source>
</evidence>